<gene>
    <name evidence="1" type="ORF">GS505_02515</name>
</gene>
<accession>A0AAE5CDN6</accession>
<dbReference type="AlphaFoldDB" id="A0AAE5CDN6"/>
<evidence type="ECO:0008006" key="3">
    <source>
        <dbReference type="Google" id="ProtNLM"/>
    </source>
</evidence>
<dbReference type="RefSeq" id="WP_084969630.1">
    <property type="nucleotide sequence ID" value="NZ_JAVBWU010000005.1"/>
</dbReference>
<dbReference type="EMBL" id="WUYZ01000001">
    <property type="protein sequence ID" value="NKS24746.1"/>
    <property type="molecule type" value="Genomic_DNA"/>
</dbReference>
<name>A0AAE5CDN6_RHOHA</name>
<sequence>MSNAARSVEDRYRHGDLDFEAAVREVTGADVDREFFARIVHGLAAVDPAAPALSEHDAALLAEAGFVTDPAAATAARVDRDIRMQDLLRSCLSVADAAQRLGVTTARIRQRLADGTLWAFDSGRNRLLPPGQFTAAGAVPHLEKVLPQLAKDLHPLTVQALLTQPQPSLVVDDRPVSIAAWLTGCAGTDAEIEQATDVIAAATWESA</sequence>
<protein>
    <recommendedName>
        <fullName evidence="3">DNA-binding protein</fullName>
    </recommendedName>
</protein>
<evidence type="ECO:0000313" key="2">
    <source>
        <dbReference type="Proteomes" id="UP000605618"/>
    </source>
</evidence>
<comment type="caution">
    <text evidence="1">The sequence shown here is derived from an EMBL/GenBank/DDBJ whole genome shotgun (WGS) entry which is preliminary data.</text>
</comment>
<reference evidence="1" key="1">
    <citation type="journal article" date="2020" name="Environ. Microbiol.">
        <title>The novel and transferable erm(51) gene confers Macrolides, Lincosamides, and Streptogramins B (MLSB) resistance to clonal Rhodococcus equi in the environment.</title>
        <authorList>
            <person name="Huber L."/>
            <person name="Giguere S."/>
            <person name="Slovis N.M."/>
            <person name="Alvarez-Narvaez S."/>
            <person name="Hart K.A."/>
            <person name="Greiter M."/>
            <person name="Morris E.R.A."/>
            <person name="Cohen N.D."/>
        </authorList>
    </citation>
    <scope>NUCLEOTIDE SEQUENCE</scope>
    <source>
        <strain evidence="1">Lh_141_1</strain>
    </source>
</reference>
<evidence type="ECO:0000313" key="1">
    <source>
        <dbReference type="EMBL" id="NKS24746.1"/>
    </source>
</evidence>
<organism evidence="1 2">
    <name type="scientific">Rhodococcus hoagii</name>
    <name type="common">Corynebacterium equii</name>
    <dbReference type="NCBI Taxonomy" id="43767"/>
    <lineage>
        <taxon>Bacteria</taxon>
        <taxon>Bacillati</taxon>
        <taxon>Actinomycetota</taxon>
        <taxon>Actinomycetes</taxon>
        <taxon>Mycobacteriales</taxon>
        <taxon>Nocardiaceae</taxon>
        <taxon>Prescottella</taxon>
    </lineage>
</organism>
<proteinExistence type="predicted"/>
<dbReference type="Proteomes" id="UP000605618">
    <property type="component" value="Unassembled WGS sequence"/>
</dbReference>